<dbReference type="Pfam" id="PF22817">
    <property type="entry name" value="ApeP-like"/>
    <property type="match status" value="1"/>
</dbReference>
<dbReference type="Proteomes" id="UP000194968">
    <property type="component" value="Unassembled WGS sequence"/>
</dbReference>
<evidence type="ECO:0000313" key="2">
    <source>
        <dbReference type="Proteomes" id="UP000194968"/>
    </source>
</evidence>
<organism evidence="1 2">
    <name type="scientific">Gilliamella apis</name>
    <dbReference type="NCBI Taxonomy" id="1970738"/>
    <lineage>
        <taxon>Bacteria</taxon>
        <taxon>Pseudomonadati</taxon>
        <taxon>Pseudomonadota</taxon>
        <taxon>Gammaproteobacteria</taxon>
        <taxon>Orbales</taxon>
        <taxon>Orbaceae</taxon>
        <taxon>Gilliamella</taxon>
    </lineage>
</organism>
<reference evidence="1 2" key="1">
    <citation type="submission" date="2017-03" db="EMBL/GenBank/DDBJ databases">
        <title>Comparative genomics of honeybee gut symbionts reveal geographically distinct and subgroup specific antibiotic resistance.</title>
        <authorList>
            <person name="Ludvigsen J."/>
            <person name="Porcellato D."/>
            <person name="Labee-Lund T.M."/>
            <person name="Amdam G.V."/>
            <person name="Rudi K."/>
        </authorList>
    </citation>
    <scope>NUCLEOTIDE SEQUENCE [LARGE SCALE GENOMIC DNA]</scope>
    <source>
        <strain evidence="1 2">A-4-12</strain>
    </source>
</reference>
<accession>A0A242P6A2</accession>
<accession>A0A242NUA8</accession>
<protein>
    <recommendedName>
        <fullName evidence="3">3-hydroxy-fatty acyl-ACP dehydratase</fullName>
    </recommendedName>
</protein>
<dbReference type="InterPro" id="IPR029069">
    <property type="entry name" value="HotDog_dom_sf"/>
</dbReference>
<sequence>MQYQSVNSYLPHKTPMIMIDKVHLVNNKQSICSVKVTKDGILSPFLNRDNQLPNFFAIELMAQTIGVWNGYHDAKKNHSPQLGMLLGGRAIKNTLPAFPLNSELLITANLVLFDTKLANFDCQITINQQCVSSGKLNVYEPDHNELDQLFGSQRLGGL</sequence>
<evidence type="ECO:0000313" key="1">
    <source>
        <dbReference type="EMBL" id="OTQ49481.1"/>
    </source>
</evidence>
<dbReference type="SUPFAM" id="SSF54637">
    <property type="entry name" value="Thioesterase/thiol ester dehydrase-isomerase"/>
    <property type="match status" value="1"/>
</dbReference>
<dbReference type="PIRSF" id="PIRSF020565">
    <property type="entry name" value="3Ho_Ac_ACP_DH_prd"/>
    <property type="match status" value="1"/>
</dbReference>
<dbReference type="Gene3D" id="3.10.129.10">
    <property type="entry name" value="Hotdog Thioesterase"/>
    <property type="match status" value="1"/>
</dbReference>
<dbReference type="InterPro" id="IPR016776">
    <property type="entry name" value="ApeP-like_dehydratase"/>
</dbReference>
<dbReference type="AlphaFoldDB" id="A0A242NUA8"/>
<comment type="caution">
    <text evidence="1">The sequence shown here is derived from an EMBL/GenBank/DDBJ whole genome shotgun (WGS) entry which is preliminary data.</text>
</comment>
<dbReference type="GeneID" id="99745548"/>
<proteinExistence type="predicted"/>
<gene>
    <name evidence="1" type="ORF">B6D06_06665</name>
</gene>
<name>A0A242NUA8_9GAMM</name>
<dbReference type="OrthoDB" id="9800188at2"/>
<evidence type="ECO:0008006" key="3">
    <source>
        <dbReference type="Google" id="ProtNLM"/>
    </source>
</evidence>
<dbReference type="RefSeq" id="WP_065578610.1">
    <property type="nucleotide sequence ID" value="NZ_CP132382.1"/>
</dbReference>
<dbReference type="EMBL" id="NASK01000095">
    <property type="protein sequence ID" value="OTQ49481.1"/>
    <property type="molecule type" value="Genomic_DNA"/>
</dbReference>